<dbReference type="EMBL" id="WHWB01034493">
    <property type="protein sequence ID" value="KAJ7409138.1"/>
    <property type="molecule type" value="Genomic_DNA"/>
</dbReference>
<dbReference type="Proteomes" id="UP001145742">
    <property type="component" value="Unassembled WGS sequence"/>
</dbReference>
<evidence type="ECO:0000313" key="3">
    <source>
        <dbReference type="Proteomes" id="UP001145742"/>
    </source>
</evidence>
<protein>
    <submittedName>
        <fullName evidence="2">Uncharacterized protein</fullName>
    </submittedName>
</protein>
<proteinExistence type="predicted"/>
<evidence type="ECO:0000313" key="2">
    <source>
        <dbReference type="EMBL" id="KAJ7409138.1"/>
    </source>
</evidence>
<comment type="caution">
    <text evidence="2">The sequence shown here is derived from an EMBL/GenBank/DDBJ whole genome shotgun (WGS) entry which is preliminary data.</text>
</comment>
<organism evidence="2 3">
    <name type="scientific">Willisornis vidua</name>
    <name type="common">Xingu scale-backed antbird</name>
    <dbReference type="NCBI Taxonomy" id="1566151"/>
    <lineage>
        <taxon>Eukaryota</taxon>
        <taxon>Metazoa</taxon>
        <taxon>Chordata</taxon>
        <taxon>Craniata</taxon>
        <taxon>Vertebrata</taxon>
        <taxon>Euteleostomi</taxon>
        <taxon>Archelosauria</taxon>
        <taxon>Archosauria</taxon>
        <taxon>Dinosauria</taxon>
        <taxon>Saurischia</taxon>
        <taxon>Theropoda</taxon>
        <taxon>Coelurosauria</taxon>
        <taxon>Aves</taxon>
        <taxon>Neognathae</taxon>
        <taxon>Neoaves</taxon>
        <taxon>Telluraves</taxon>
        <taxon>Australaves</taxon>
        <taxon>Passeriformes</taxon>
        <taxon>Thamnophilidae</taxon>
        <taxon>Willisornis</taxon>
    </lineage>
</organism>
<feature type="region of interest" description="Disordered" evidence="1">
    <location>
        <begin position="1"/>
        <end position="68"/>
    </location>
</feature>
<reference evidence="2" key="1">
    <citation type="submission" date="2019-10" db="EMBL/GenBank/DDBJ databases">
        <authorList>
            <person name="Soares A.E.R."/>
            <person name="Aleixo A."/>
            <person name="Schneider P."/>
            <person name="Miyaki C.Y."/>
            <person name="Schneider M.P."/>
            <person name="Mello C."/>
            <person name="Vasconcelos A.T.R."/>
        </authorList>
    </citation>
    <scope>NUCLEOTIDE SEQUENCE</scope>
    <source>
        <tissue evidence="2">Muscle</tissue>
    </source>
</reference>
<sequence length="163" mass="17784">MDLMPASSKKDPTQVKAQPSNDGCGALALRDLRRIKTPCRTAPGKKGENVQRNRPADTQLSEEGGGRGASDVRVEILLQPMVQPKVRQLRPAVRGGPWWSRDPPAVPGECHTGASGCLKEVVIPWEAHAGVGSWQERLAQTGGWEEFESSSPREGGRRRDDVR</sequence>
<accession>A0ABQ9CUU6</accession>
<feature type="region of interest" description="Disordered" evidence="1">
    <location>
        <begin position="142"/>
        <end position="163"/>
    </location>
</feature>
<feature type="compositionally biased region" description="Basic and acidic residues" evidence="1">
    <location>
        <begin position="45"/>
        <end position="55"/>
    </location>
</feature>
<gene>
    <name evidence="2" type="ORF">WISP_116490</name>
</gene>
<evidence type="ECO:0000256" key="1">
    <source>
        <dbReference type="SAM" id="MobiDB-lite"/>
    </source>
</evidence>
<name>A0ABQ9CUU6_9PASS</name>
<feature type="compositionally biased region" description="Basic and acidic residues" evidence="1">
    <location>
        <begin position="154"/>
        <end position="163"/>
    </location>
</feature>
<keyword evidence="3" id="KW-1185">Reference proteome</keyword>